<reference evidence="2" key="2">
    <citation type="submission" date="2023-05" db="EMBL/GenBank/DDBJ databases">
        <authorList>
            <consortium name="Lawrence Berkeley National Laboratory"/>
            <person name="Steindorff A."/>
            <person name="Hensen N."/>
            <person name="Bonometti L."/>
            <person name="Westerberg I."/>
            <person name="Brannstrom I.O."/>
            <person name="Guillou S."/>
            <person name="Cros-Aarteil S."/>
            <person name="Calhoun S."/>
            <person name="Haridas S."/>
            <person name="Kuo A."/>
            <person name="Mondo S."/>
            <person name="Pangilinan J."/>
            <person name="Riley R."/>
            <person name="Labutti K."/>
            <person name="Andreopoulos B."/>
            <person name="Lipzen A."/>
            <person name="Chen C."/>
            <person name="Yanf M."/>
            <person name="Daum C."/>
            <person name="Ng V."/>
            <person name="Clum A."/>
            <person name="Ohm R."/>
            <person name="Martin F."/>
            <person name="Silar P."/>
            <person name="Natvig D."/>
            <person name="Lalanne C."/>
            <person name="Gautier V."/>
            <person name="Ament-Velasquez S.L."/>
            <person name="Kruys A."/>
            <person name="Hutchinson M.I."/>
            <person name="Powell A.J."/>
            <person name="Barry K."/>
            <person name="Miller A.N."/>
            <person name="Grigoriev I.V."/>
            <person name="Debuchy R."/>
            <person name="Gladieux P."/>
            <person name="Thoren M.H."/>
            <person name="Johannesson H."/>
        </authorList>
    </citation>
    <scope>NUCLEOTIDE SEQUENCE</scope>
    <source>
        <strain evidence="2">CBS 315.58</strain>
    </source>
</reference>
<dbReference type="EMBL" id="MU863987">
    <property type="protein sequence ID" value="KAK4196333.1"/>
    <property type="molecule type" value="Genomic_DNA"/>
</dbReference>
<proteinExistence type="predicted"/>
<evidence type="ECO:0000256" key="1">
    <source>
        <dbReference type="SAM" id="MobiDB-lite"/>
    </source>
</evidence>
<feature type="compositionally biased region" description="Basic and acidic residues" evidence="1">
    <location>
        <begin position="96"/>
        <end position="113"/>
    </location>
</feature>
<protein>
    <submittedName>
        <fullName evidence="2">Uncharacterized protein</fullName>
    </submittedName>
</protein>
<reference evidence="2" key="1">
    <citation type="journal article" date="2023" name="Mol. Phylogenet. Evol.">
        <title>Genome-scale phylogeny and comparative genomics of the fungal order Sordariales.</title>
        <authorList>
            <person name="Hensen N."/>
            <person name="Bonometti L."/>
            <person name="Westerberg I."/>
            <person name="Brannstrom I.O."/>
            <person name="Guillou S."/>
            <person name="Cros-Aarteil S."/>
            <person name="Calhoun S."/>
            <person name="Haridas S."/>
            <person name="Kuo A."/>
            <person name="Mondo S."/>
            <person name="Pangilinan J."/>
            <person name="Riley R."/>
            <person name="LaButti K."/>
            <person name="Andreopoulos B."/>
            <person name="Lipzen A."/>
            <person name="Chen C."/>
            <person name="Yan M."/>
            <person name="Daum C."/>
            <person name="Ng V."/>
            <person name="Clum A."/>
            <person name="Steindorff A."/>
            <person name="Ohm R.A."/>
            <person name="Martin F."/>
            <person name="Silar P."/>
            <person name="Natvig D.O."/>
            <person name="Lalanne C."/>
            <person name="Gautier V."/>
            <person name="Ament-Velasquez S.L."/>
            <person name="Kruys A."/>
            <person name="Hutchinson M.I."/>
            <person name="Powell A.J."/>
            <person name="Barry K."/>
            <person name="Miller A.N."/>
            <person name="Grigoriev I.V."/>
            <person name="Debuchy R."/>
            <person name="Gladieux P."/>
            <person name="Hiltunen Thoren M."/>
            <person name="Johannesson H."/>
        </authorList>
    </citation>
    <scope>NUCLEOTIDE SEQUENCE</scope>
    <source>
        <strain evidence="2">CBS 315.58</strain>
    </source>
</reference>
<dbReference type="Proteomes" id="UP001303160">
    <property type="component" value="Unassembled WGS sequence"/>
</dbReference>
<keyword evidence="3" id="KW-1185">Reference proteome</keyword>
<organism evidence="2 3">
    <name type="scientific">Triangularia verruculosa</name>
    <dbReference type="NCBI Taxonomy" id="2587418"/>
    <lineage>
        <taxon>Eukaryota</taxon>
        <taxon>Fungi</taxon>
        <taxon>Dikarya</taxon>
        <taxon>Ascomycota</taxon>
        <taxon>Pezizomycotina</taxon>
        <taxon>Sordariomycetes</taxon>
        <taxon>Sordariomycetidae</taxon>
        <taxon>Sordariales</taxon>
        <taxon>Podosporaceae</taxon>
        <taxon>Triangularia</taxon>
    </lineage>
</organism>
<sequence length="233" mass="27202">MALVRPRRRDWLMEPYDSDFFPWPQVRKEFVSASSPKLAPPDKDHIHAVAAQKYWSLRATYKQYTLQEILGDVVELKDAIRKRVMEVMERPNGIVREPDKDRSGGGQEPSREYSEDEIEELLIQFTFYTVLSSVIEAGDRDEDGDWTDITHESNEARAEVIVEREVGFVMIDKPDFEDRKEQSSPQGLPLTQKERRSTPCEWLTKMDMTEQFGGIEAIEKLFLWLRKNDSKKS</sequence>
<name>A0AAN6XA91_9PEZI</name>
<comment type="caution">
    <text evidence="2">The sequence shown here is derived from an EMBL/GenBank/DDBJ whole genome shotgun (WGS) entry which is preliminary data.</text>
</comment>
<feature type="region of interest" description="Disordered" evidence="1">
    <location>
        <begin position="175"/>
        <end position="196"/>
    </location>
</feature>
<accession>A0AAN6XA91</accession>
<gene>
    <name evidence="2" type="ORF">QBC40DRAFT_351859</name>
</gene>
<evidence type="ECO:0000313" key="2">
    <source>
        <dbReference type="EMBL" id="KAK4196333.1"/>
    </source>
</evidence>
<feature type="region of interest" description="Disordered" evidence="1">
    <location>
        <begin position="91"/>
        <end position="115"/>
    </location>
</feature>
<dbReference type="AlphaFoldDB" id="A0AAN6XA91"/>
<evidence type="ECO:0000313" key="3">
    <source>
        <dbReference type="Proteomes" id="UP001303160"/>
    </source>
</evidence>